<dbReference type="EMBL" id="LR216287">
    <property type="protein sequence ID" value="VFJ14330.1"/>
    <property type="molecule type" value="Genomic_DNA"/>
</dbReference>
<evidence type="ECO:0000313" key="1">
    <source>
        <dbReference type="EMBL" id="VFJ14330.1"/>
    </source>
</evidence>
<protein>
    <submittedName>
        <fullName evidence="1">Uncharacterized protein</fullName>
    </submittedName>
</protein>
<name>A0A484I9D1_9ARCH</name>
<proteinExistence type="predicted"/>
<accession>A0A484I9D1</accession>
<organism evidence="1 2">
    <name type="scientific">Candidatus Nitrosocosmicus franklandianus</name>
    <dbReference type="NCBI Taxonomy" id="1798806"/>
    <lineage>
        <taxon>Archaea</taxon>
        <taxon>Nitrososphaerota</taxon>
        <taxon>Nitrososphaeria</taxon>
        <taxon>Nitrososphaerales</taxon>
        <taxon>Nitrososphaeraceae</taxon>
        <taxon>Candidatus Nitrosocosmicus</taxon>
    </lineage>
</organism>
<keyword evidence="2" id="KW-1185">Reference proteome</keyword>
<gene>
    <name evidence="1" type="ORF">NFRAN_2008</name>
</gene>
<dbReference type="KEGG" id="nfn:NFRAN_2008"/>
<reference evidence="1 2" key="1">
    <citation type="submission" date="2019-02" db="EMBL/GenBank/DDBJ databases">
        <authorList>
            <person name="Lehtovirta-Morley E L."/>
        </authorList>
    </citation>
    <scope>NUCLEOTIDE SEQUENCE [LARGE SCALE GENOMIC DNA]</scope>
    <source>
        <strain evidence="1">NFRAN1</strain>
    </source>
</reference>
<dbReference type="OrthoDB" id="10585at2157"/>
<dbReference type="RefSeq" id="WP_134484570.1">
    <property type="nucleotide sequence ID" value="NZ_LR216287.1"/>
</dbReference>
<evidence type="ECO:0000313" key="2">
    <source>
        <dbReference type="Proteomes" id="UP000294299"/>
    </source>
</evidence>
<sequence>MNKDGNLDAEKKNEKARNVEKIIANTQLPKKYQANIRHKLLQQNPNDLVSLQVDASLRRIEFHKYLELFGYKPESTIIQVHIAGFFNKKQPNPKETERRMEYTKRYGGTTFLIVGRTHDPSIMDNLIPPKKQDPYQRSPGYVGYLWKKKDKQNRSPHEILPLDFTPVHITYPIEWKKLFATKGFMIALHVPSYLAKKKNEMMRILYKIGKKRDAVDVRKEWSFLRDIEEYLK</sequence>
<dbReference type="GeneID" id="39421297"/>
<dbReference type="Proteomes" id="UP000294299">
    <property type="component" value="Chromosome NFRAN"/>
</dbReference>
<dbReference type="AlphaFoldDB" id="A0A484I9D1"/>